<dbReference type="GO" id="GO:0004252">
    <property type="term" value="F:serine-type endopeptidase activity"/>
    <property type="evidence" value="ECO:0007669"/>
    <property type="project" value="InterPro"/>
</dbReference>
<feature type="active site" evidence="6">
    <location>
        <position position="147"/>
    </location>
</feature>
<evidence type="ECO:0000256" key="4">
    <source>
        <dbReference type="ARBA" id="ARBA00019232"/>
    </source>
</evidence>
<keyword evidence="7" id="KW-0812">Transmembrane</keyword>
<evidence type="ECO:0000313" key="9">
    <source>
        <dbReference type="EMBL" id="PWD99034.1"/>
    </source>
</evidence>
<dbReference type="InterPro" id="IPR036286">
    <property type="entry name" value="LexA/Signal_pep-like_sf"/>
</dbReference>
<dbReference type="Gene3D" id="2.10.109.10">
    <property type="entry name" value="Umud Fragment, subunit A"/>
    <property type="match status" value="2"/>
</dbReference>
<dbReference type="Proteomes" id="UP000244956">
    <property type="component" value="Unassembled WGS sequence"/>
</dbReference>
<comment type="catalytic activity">
    <reaction evidence="1 7">
        <text>Cleavage of hydrophobic, N-terminal signal or leader sequences from secreted and periplasmic proteins.</text>
        <dbReference type="EC" id="3.4.21.89"/>
    </reaction>
</comment>
<dbReference type="EC" id="3.4.21.89" evidence="3 7"/>
<reference evidence="9 10" key="1">
    <citation type="submission" date="2018-05" db="EMBL/GenBank/DDBJ databases">
        <title>Marinilabilia rubrum sp. nov., isolated from saltern sediment.</title>
        <authorList>
            <person name="Zhang R."/>
        </authorList>
    </citation>
    <scope>NUCLEOTIDE SEQUENCE [LARGE SCALE GENOMIC DNA]</scope>
    <source>
        <strain evidence="9 10">WTE16</strain>
    </source>
</reference>
<feature type="domain" description="Peptidase S26" evidence="8">
    <location>
        <begin position="42"/>
        <end position="176"/>
    </location>
</feature>
<dbReference type="NCBIfam" id="TIGR02227">
    <property type="entry name" value="sigpep_I_bact"/>
    <property type="match status" value="1"/>
</dbReference>
<evidence type="ECO:0000256" key="5">
    <source>
        <dbReference type="ARBA" id="ARBA00022801"/>
    </source>
</evidence>
<evidence type="ECO:0000256" key="1">
    <source>
        <dbReference type="ARBA" id="ARBA00000677"/>
    </source>
</evidence>
<evidence type="ECO:0000313" key="10">
    <source>
        <dbReference type="Proteomes" id="UP000244956"/>
    </source>
</evidence>
<keyword evidence="10" id="KW-1185">Reference proteome</keyword>
<evidence type="ECO:0000256" key="3">
    <source>
        <dbReference type="ARBA" id="ARBA00013208"/>
    </source>
</evidence>
<evidence type="ECO:0000256" key="2">
    <source>
        <dbReference type="ARBA" id="ARBA00009370"/>
    </source>
</evidence>
<keyword evidence="7" id="KW-0472">Membrane</keyword>
<keyword evidence="7" id="KW-1133">Transmembrane helix</keyword>
<comment type="similarity">
    <text evidence="2 7">Belongs to the peptidase S26 family.</text>
</comment>
<evidence type="ECO:0000256" key="6">
    <source>
        <dbReference type="PIRSR" id="PIRSR600223-1"/>
    </source>
</evidence>
<dbReference type="PANTHER" id="PTHR43390:SF1">
    <property type="entry name" value="CHLOROPLAST PROCESSING PEPTIDASE"/>
    <property type="match status" value="1"/>
</dbReference>
<comment type="caution">
    <text evidence="9">The sequence shown here is derived from an EMBL/GenBank/DDBJ whole genome shotgun (WGS) entry which is preliminary data.</text>
</comment>
<dbReference type="Pfam" id="PF10502">
    <property type="entry name" value="Peptidase_S26"/>
    <property type="match status" value="2"/>
</dbReference>
<dbReference type="EMBL" id="QEWP01000009">
    <property type="protein sequence ID" value="PWD99034.1"/>
    <property type="molecule type" value="Genomic_DNA"/>
</dbReference>
<keyword evidence="5 7" id="KW-0378">Hydrolase</keyword>
<dbReference type="PANTHER" id="PTHR43390">
    <property type="entry name" value="SIGNAL PEPTIDASE I"/>
    <property type="match status" value="1"/>
</dbReference>
<dbReference type="GO" id="GO:0009003">
    <property type="term" value="F:signal peptidase activity"/>
    <property type="evidence" value="ECO:0007669"/>
    <property type="project" value="UniProtKB-EC"/>
</dbReference>
<dbReference type="InterPro" id="IPR019533">
    <property type="entry name" value="Peptidase_S26"/>
</dbReference>
<dbReference type="InterPro" id="IPR000223">
    <property type="entry name" value="Pept_S26A_signal_pept_1"/>
</dbReference>
<feature type="active site" evidence="6">
    <location>
        <position position="66"/>
    </location>
</feature>
<name>A0A2U2B7L5_9BACT</name>
<feature type="domain" description="Peptidase S26" evidence="8">
    <location>
        <begin position="312"/>
        <end position="348"/>
    </location>
</feature>
<evidence type="ECO:0000256" key="7">
    <source>
        <dbReference type="RuleBase" id="RU362042"/>
    </source>
</evidence>
<dbReference type="SUPFAM" id="SSF51306">
    <property type="entry name" value="LexA/Signal peptidase"/>
    <property type="match status" value="1"/>
</dbReference>
<gene>
    <name evidence="9" type="primary">lepB</name>
    <name evidence="9" type="ORF">DDZ16_12270</name>
</gene>
<dbReference type="GO" id="GO:0006465">
    <property type="term" value="P:signal peptide processing"/>
    <property type="evidence" value="ECO:0007669"/>
    <property type="project" value="InterPro"/>
</dbReference>
<comment type="subcellular location">
    <subcellularLocation>
        <location evidence="7">Membrane</location>
        <topology evidence="7">Single-pass type II membrane protein</topology>
    </subcellularLocation>
</comment>
<dbReference type="AlphaFoldDB" id="A0A2U2B7L5"/>
<feature type="transmembrane region" description="Helical" evidence="7">
    <location>
        <begin position="38"/>
        <end position="60"/>
    </location>
</feature>
<dbReference type="PRINTS" id="PR00727">
    <property type="entry name" value="LEADERPTASE"/>
</dbReference>
<dbReference type="GO" id="GO:0016020">
    <property type="term" value="C:membrane"/>
    <property type="evidence" value="ECO:0007669"/>
    <property type="project" value="UniProtKB-SubCell"/>
</dbReference>
<protein>
    <recommendedName>
        <fullName evidence="4 7">Signal peptidase I</fullName>
        <ecNumber evidence="3 7">3.4.21.89</ecNumber>
    </recommendedName>
</protein>
<organism evidence="9 10">
    <name type="scientific">Marinilabilia rubra</name>
    <dbReference type="NCBI Taxonomy" id="2162893"/>
    <lineage>
        <taxon>Bacteria</taxon>
        <taxon>Pseudomonadati</taxon>
        <taxon>Bacteroidota</taxon>
        <taxon>Bacteroidia</taxon>
        <taxon>Marinilabiliales</taxon>
        <taxon>Marinilabiliaceae</taxon>
        <taxon>Marinilabilia</taxon>
    </lineage>
</organism>
<sequence length="367" mass="41944">MGMWWLTAAFLLVTAIAWLFVSEHKAVAAFRNTTIVVIPLLLTGAVLLAISLRVLVFGVFTIPSQSMERTIVPGDLVWVNKLAYGPRLPSNAYEIPWINLIAWLTEDPDTDREKSTWPYRRLKGYTTPRPGAVVIFNEPHKKTVFIKRCAATPGDTLQITNGQVYINGEKLNDPAGVIYYSRVAYTDMRLARQVIDSLGLNLHKSHKKNTFNGFLSRGDVKKLLKSPHILSAGIEPERADTAWKVYPRREELDWNIDNYGPYVIPRKNLEIPLNDSTFAIYRQVMRKFEKTKIHNSDGQYIVNGLPADSFTFSRDYYFMMGDNRHDSRDSRYFGPVPESDIIGRATSILLSTSTKIPWYQRILKKLK</sequence>
<dbReference type="PROSITE" id="PS00761">
    <property type="entry name" value="SPASE_I_3"/>
    <property type="match status" value="1"/>
</dbReference>
<evidence type="ECO:0000259" key="8">
    <source>
        <dbReference type="Pfam" id="PF10502"/>
    </source>
</evidence>
<keyword evidence="7" id="KW-0645">Protease</keyword>
<dbReference type="CDD" id="cd06530">
    <property type="entry name" value="S26_SPase_I"/>
    <property type="match status" value="2"/>
</dbReference>
<accession>A0A2U2B7L5</accession>
<proteinExistence type="inferred from homology"/>
<dbReference type="InterPro" id="IPR019758">
    <property type="entry name" value="Pept_S26A_signal_pept_1_CS"/>
</dbReference>